<feature type="domain" description="Right handed beta helix" evidence="1">
    <location>
        <begin position="362"/>
        <end position="541"/>
    </location>
</feature>
<dbReference type="KEGG" id="puo:RZN69_15680"/>
<name>A0AAQ3L5Y0_9BACT</name>
<dbReference type="SMART" id="SM00710">
    <property type="entry name" value="PbH1"/>
    <property type="match status" value="8"/>
</dbReference>
<dbReference type="InterPro" id="IPR006626">
    <property type="entry name" value="PbH1"/>
</dbReference>
<organism evidence="2 3">
    <name type="scientific">Rubellicoccus peritrichatus</name>
    <dbReference type="NCBI Taxonomy" id="3080537"/>
    <lineage>
        <taxon>Bacteria</taxon>
        <taxon>Pseudomonadati</taxon>
        <taxon>Verrucomicrobiota</taxon>
        <taxon>Opitutia</taxon>
        <taxon>Puniceicoccales</taxon>
        <taxon>Cerasicoccaceae</taxon>
        <taxon>Rubellicoccus</taxon>
    </lineage>
</organism>
<keyword evidence="3" id="KW-1185">Reference proteome</keyword>
<evidence type="ECO:0000313" key="3">
    <source>
        <dbReference type="Proteomes" id="UP001304300"/>
    </source>
</evidence>
<dbReference type="EMBL" id="CP136920">
    <property type="protein sequence ID" value="WOO40064.1"/>
    <property type="molecule type" value="Genomic_DNA"/>
</dbReference>
<reference evidence="2 3" key="1">
    <citation type="submission" date="2023-10" db="EMBL/GenBank/DDBJ databases">
        <title>Rubellicoccus peritrichatus gen. nov., sp. nov., isolated from an algae of coral reef tank.</title>
        <authorList>
            <person name="Luo J."/>
        </authorList>
    </citation>
    <scope>NUCLEOTIDE SEQUENCE [LARGE SCALE GENOMIC DNA]</scope>
    <source>
        <strain evidence="2 3">CR14</strain>
    </source>
</reference>
<dbReference type="SUPFAM" id="SSF49344">
    <property type="entry name" value="CBD9-like"/>
    <property type="match status" value="1"/>
</dbReference>
<dbReference type="Gene3D" id="2.60.40.1190">
    <property type="match status" value="1"/>
</dbReference>
<accession>A0AAQ3L5Y0</accession>
<proteinExistence type="predicted"/>
<gene>
    <name evidence="2" type="ORF">RZN69_15680</name>
</gene>
<protein>
    <submittedName>
        <fullName evidence="2">Right-handed parallel beta-helix repeat-containing protein</fullName>
    </submittedName>
</protein>
<dbReference type="PANTHER" id="PTHR36453:SF1">
    <property type="entry name" value="RIGHT HANDED BETA HELIX DOMAIN-CONTAINING PROTEIN"/>
    <property type="match status" value="1"/>
</dbReference>
<dbReference type="Proteomes" id="UP001304300">
    <property type="component" value="Chromosome"/>
</dbReference>
<evidence type="ECO:0000313" key="2">
    <source>
        <dbReference type="EMBL" id="WOO40064.1"/>
    </source>
</evidence>
<sequence length="917" mass="102055">MRLSTLFLVAYSILATTHADPLNISISPNANPSSCAIKSVEQARDKIRELKENKQYPEEGIVVEFEEGVYYFSSALTLEEEDSGLDGKPIIYRAAPNAKVIITGGQKLSNSQAISDSKTLALLPSQSEDHVQAYSLETNSQEPIPGFSSGGAGFRGTQEYPYELYQGDSRLTLARWPNQGHAKTGDVSGEKRPYRDRKDMLTSYSGVFEFPDTERLNTWSQEPDLWLDGKWYHHWADQRMPVDSIDTEASTIALQNPESHAYGYKENRDFYAFNAISELDQPGEWAIDRTNRMLYVWPDNSSASSNEISLAMNQNLLIANNTRHIHFENLTFQDTTGDAIILNQCEDVTIIGCTITKTGGWGVKINHGFRCEVISCDLNHLGEGGIQAIGGLRHNLTPGEHLIENCHISDFAQKVSTYRPAVELKGVGNGARHNLIHDTPHSALMFDGNNHLIEYNIIHDVALHASDTGAIYTCTRDWSKRGTVIRNNLVHALGKPLDGAGCRAIYLDDHTSGVIIDKNIVTMSSVGIHIGGGKDNIVNNNLTLNCDTSIDYASRGTDSFASAQAKQGEDSPIYQTSINSPWDTPIWLEAYPKIGGIFEMDPVEAHFASGNQITHNIMAGGSDIRIQNANYVLQTSVVEKNALVDGDPGLANPLTLDFNLQSSDKIVAAEPFEEINFDHMGLYEDQWRPTPVTKFGPEVTSLPEIRRMEDFEQGRPSAKIDLKPANFIRIDALRDQYEWTGRFDHRTACEISVAGERSKEIAYSQLAYDQEAIYVYAHIEHDPDIPLVLEGEWGKRDGFEIAIQDPRVPSAATILIQCYPDETFQVSPIGAMTEGQAQRIEESITYAANQQNGLWTAELRIPLGAIDVSTAELARFNYNMNVRRMADASWMMWARPNGNFWEISRAGLLKMPSFDEG</sequence>
<dbReference type="Gene3D" id="2.160.20.10">
    <property type="entry name" value="Single-stranded right-handed beta-helix, Pectin lyase-like"/>
    <property type="match status" value="2"/>
</dbReference>
<evidence type="ECO:0000259" key="1">
    <source>
        <dbReference type="Pfam" id="PF13229"/>
    </source>
</evidence>
<dbReference type="InterPro" id="IPR039448">
    <property type="entry name" value="Beta_helix"/>
</dbReference>
<dbReference type="Pfam" id="PF13229">
    <property type="entry name" value="Beta_helix"/>
    <property type="match status" value="1"/>
</dbReference>
<dbReference type="RefSeq" id="WP_317832162.1">
    <property type="nucleotide sequence ID" value="NZ_CP136920.1"/>
</dbReference>
<dbReference type="PANTHER" id="PTHR36453">
    <property type="entry name" value="SECRETED PROTEIN-RELATED"/>
    <property type="match status" value="1"/>
</dbReference>
<dbReference type="CDD" id="cd00241">
    <property type="entry name" value="DOMON_like"/>
    <property type="match status" value="1"/>
</dbReference>
<dbReference type="AlphaFoldDB" id="A0AAQ3L5Y0"/>
<dbReference type="InterPro" id="IPR012334">
    <property type="entry name" value="Pectin_lyas_fold"/>
</dbReference>
<dbReference type="SUPFAM" id="SSF51126">
    <property type="entry name" value="Pectin lyase-like"/>
    <property type="match status" value="1"/>
</dbReference>
<dbReference type="InterPro" id="IPR011050">
    <property type="entry name" value="Pectin_lyase_fold/virulence"/>
</dbReference>